<feature type="region of interest" description="Disordered" evidence="1">
    <location>
        <begin position="158"/>
        <end position="179"/>
    </location>
</feature>
<feature type="compositionally biased region" description="Polar residues" evidence="1">
    <location>
        <begin position="57"/>
        <end position="66"/>
    </location>
</feature>
<dbReference type="AlphaFoldDB" id="K5VKJ7"/>
<dbReference type="RefSeq" id="XP_007399706.1">
    <property type="nucleotide sequence ID" value="XM_007399644.1"/>
</dbReference>
<feature type="compositionally biased region" description="Polar residues" evidence="1">
    <location>
        <begin position="388"/>
        <end position="430"/>
    </location>
</feature>
<dbReference type="STRING" id="650164.K5VKJ7"/>
<accession>K5VKJ7</accession>
<evidence type="ECO:0000313" key="2">
    <source>
        <dbReference type="EMBL" id="EKM51913.1"/>
    </source>
</evidence>
<reference evidence="2 3" key="1">
    <citation type="journal article" date="2012" name="BMC Genomics">
        <title>Comparative genomics of the white-rot fungi, Phanerochaete carnosa and P. chrysosporium, to elucidate the genetic basis of the distinct wood types they colonize.</title>
        <authorList>
            <person name="Suzuki H."/>
            <person name="MacDonald J."/>
            <person name="Syed K."/>
            <person name="Salamov A."/>
            <person name="Hori C."/>
            <person name="Aerts A."/>
            <person name="Henrissat B."/>
            <person name="Wiebenga A."/>
            <person name="vanKuyk P.A."/>
            <person name="Barry K."/>
            <person name="Lindquist E."/>
            <person name="LaButti K."/>
            <person name="Lapidus A."/>
            <person name="Lucas S."/>
            <person name="Coutinho P."/>
            <person name="Gong Y."/>
            <person name="Samejima M."/>
            <person name="Mahadevan R."/>
            <person name="Abou-Zaid M."/>
            <person name="de Vries R.P."/>
            <person name="Igarashi K."/>
            <person name="Yadav J.S."/>
            <person name="Grigoriev I.V."/>
            <person name="Master E.R."/>
        </authorList>
    </citation>
    <scope>NUCLEOTIDE SEQUENCE [LARGE SCALE GENOMIC DNA]</scope>
    <source>
        <strain evidence="2 3">HHB-10118-sp</strain>
    </source>
</reference>
<sequence>MSDVVFSPDPNSDSDELSAPRRAQSDPRWLKALEVSAFPSTLSLGLMSPTAAPISPAVSTSPTRTRATPAGSPKRERSEQELLDVVTLGKPEPKPAFDPRDHRLLEYIYNEMHALRFINLEPIAVITNAMSLIFREVVTHPPVILAFPPVSTNPATCAGATKGKQDEHGSATSDLSTHADEHSPLISFAQVAAGGSPYVRFDYDRVTRRHPRGVMIIGSDSDSTSEKNSSLPSRPSAPLPPVHELVPLAGLTFDHRSLNMHLHLRVKEVLSCAEAMWQFVLDYQERNLDGARPRSAQGQGQGQGQGQRRGRMRLRKNREFHEDLVQLHRREFDAMLTRYRLDMEEHTLLTNSVHSRLSWPHVRSPKPPERVEFEELCEKWEKHLAETASTQTQLDHGHSNSLTSGSTFSELSITSTPASEASSEYATSQPGHAIPEGRIAASAKPFQESKDPAGCPSRTPHPSERTSRTFRTIVAWK</sequence>
<feature type="compositionally biased region" description="Low complexity" evidence="1">
    <location>
        <begin position="219"/>
        <end position="234"/>
    </location>
</feature>
<evidence type="ECO:0000313" key="3">
    <source>
        <dbReference type="Proteomes" id="UP000008370"/>
    </source>
</evidence>
<dbReference type="KEGG" id="pco:PHACADRAFT_262325"/>
<organism evidence="2 3">
    <name type="scientific">Phanerochaete carnosa (strain HHB-10118-sp)</name>
    <name type="common">White-rot fungus</name>
    <name type="synonym">Peniophora carnosa</name>
    <dbReference type="NCBI Taxonomy" id="650164"/>
    <lineage>
        <taxon>Eukaryota</taxon>
        <taxon>Fungi</taxon>
        <taxon>Dikarya</taxon>
        <taxon>Basidiomycota</taxon>
        <taxon>Agaricomycotina</taxon>
        <taxon>Agaricomycetes</taxon>
        <taxon>Polyporales</taxon>
        <taxon>Phanerochaetaceae</taxon>
        <taxon>Phanerochaete</taxon>
    </lineage>
</organism>
<dbReference type="InParanoid" id="K5VKJ7"/>
<name>K5VKJ7_PHACS</name>
<feature type="region of interest" description="Disordered" evidence="1">
    <location>
        <begin position="215"/>
        <end position="239"/>
    </location>
</feature>
<gene>
    <name evidence="2" type="ORF">PHACADRAFT_262325</name>
</gene>
<dbReference type="EMBL" id="JH930476">
    <property type="protein sequence ID" value="EKM51913.1"/>
    <property type="molecule type" value="Genomic_DNA"/>
</dbReference>
<dbReference type="HOGENOM" id="CLU_572519_0_0_1"/>
<feature type="region of interest" description="Disordered" evidence="1">
    <location>
        <begin position="388"/>
        <end position="477"/>
    </location>
</feature>
<proteinExistence type="predicted"/>
<feature type="region of interest" description="Disordered" evidence="1">
    <location>
        <begin position="290"/>
        <end position="314"/>
    </location>
</feature>
<dbReference type="Proteomes" id="UP000008370">
    <property type="component" value="Unassembled WGS sequence"/>
</dbReference>
<feature type="region of interest" description="Disordered" evidence="1">
    <location>
        <begin position="53"/>
        <end position="80"/>
    </location>
</feature>
<feature type="region of interest" description="Disordered" evidence="1">
    <location>
        <begin position="1"/>
        <end position="26"/>
    </location>
</feature>
<dbReference type="OrthoDB" id="2013972at2759"/>
<keyword evidence="3" id="KW-1185">Reference proteome</keyword>
<evidence type="ECO:0000256" key="1">
    <source>
        <dbReference type="SAM" id="MobiDB-lite"/>
    </source>
</evidence>
<dbReference type="GeneID" id="18918250"/>
<protein>
    <submittedName>
        <fullName evidence="2">Uncharacterized protein</fullName>
    </submittedName>
</protein>